<proteinExistence type="evidence at transcript level"/>
<name>A0A7H1K138_SALMI</name>
<reference evidence="1" key="1">
    <citation type="journal article" date="2020" name="Genes (Basel)">
        <title>Systematic Analysis of Kelch Repeat F-box (KFB) Protein Gene Family and Identification of Phenolic Acid Regulation Members in Salvia miltiorrhiza Bunge.</title>
        <authorList>
            <person name="Yu H."/>
            <person name="Jiang M."/>
            <person name="Xing B."/>
            <person name="Liang L."/>
            <person name="Zhang B."/>
            <person name="Liang Z."/>
        </authorList>
    </citation>
    <scope>NUCLEOTIDE SEQUENCE</scope>
</reference>
<gene>
    <name evidence="1" type="primary">KFB12</name>
</gene>
<sequence>MRAATTPITMDAAAKKHCENKDMSIDGNEQFQLESEPVLLPGLPNHLARLCLADLPPSLLYRVCISWRRFIYSPNFPPFYSLYALLAPTAPAPNCECQLHSATFSCFDPIAWKWRSLPSPPPPPLCMLSRHPSYISRILPIQSITASGHLLLIAANTHNFLPALTCPLVFDPPSSKWIFGPPFASPRRWCVTGSIDSSVYVASGTGAQYHRDVAISLERWDMSKKEADWIWETRAEFKDAKFSREPIEAIGYRGKLCMVNIKGKALKEGAVYNIVMNQWEQMPRGMLGGWTGPATIDDEVMYVVDQETGSLSKYNPDNDCWEQFVGPSNHLKGAEHISAGRGKVCAVSADGGKIFVVDIAATTRPPNFWILEPPQGMEVIAVHILPRMSLPEHWSIL</sequence>
<dbReference type="AlphaFoldDB" id="A0A7H1K138"/>
<dbReference type="SUPFAM" id="SSF117281">
    <property type="entry name" value="Kelch motif"/>
    <property type="match status" value="1"/>
</dbReference>
<evidence type="ECO:0000313" key="1">
    <source>
        <dbReference type="EMBL" id="QNT17576.1"/>
    </source>
</evidence>
<dbReference type="EMBL" id="MN259135">
    <property type="protein sequence ID" value="QNT17576.1"/>
    <property type="molecule type" value="mRNA"/>
</dbReference>
<dbReference type="PANTHER" id="PTHR47590:SF7">
    <property type="entry name" value="OS06G0711700 PROTEIN"/>
    <property type="match status" value="1"/>
</dbReference>
<dbReference type="InterPro" id="IPR015915">
    <property type="entry name" value="Kelch-typ_b-propeller"/>
</dbReference>
<accession>A0A7H1K138</accession>
<dbReference type="PANTHER" id="PTHR47590">
    <property type="entry name" value="F-BOX/KELCH-REPEAT PROTEIN SKIP25"/>
    <property type="match status" value="1"/>
</dbReference>
<dbReference type="Gene3D" id="2.120.10.80">
    <property type="entry name" value="Kelch-type beta propeller"/>
    <property type="match status" value="1"/>
</dbReference>
<organism evidence="1">
    <name type="scientific">Salvia miltiorrhiza</name>
    <name type="common">Chinese sage</name>
    <dbReference type="NCBI Taxonomy" id="226208"/>
    <lineage>
        <taxon>Eukaryota</taxon>
        <taxon>Viridiplantae</taxon>
        <taxon>Streptophyta</taxon>
        <taxon>Embryophyta</taxon>
        <taxon>Tracheophyta</taxon>
        <taxon>Spermatophyta</taxon>
        <taxon>Magnoliopsida</taxon>
        <taxon>eudicotyledons</taxon>
        <taxon>Gunneridae</taxon>
        <taxon>Pentapetalae</taxon>
        <taxon>asterids</taxon>
        <taxon>lamiids</taxon>
        <taxon>Lamiales</taxon>
        <taxon>Lamiaceae</taxon>
        <taxon>Nepetoideae</taxon>
        <taxon>Mentheae</taxon>
        <taxon>Salviinae</taxon>
        <taxon>Salvia</taxon>
        <taxon>Salvia incertae sedis</taxon>
    </lineage>
</organism>
<protein>
    <submittedName>
        <fullName evidence="1">Kelch repeat F-box 12 protein</fullName>
    </submittedName>
</protein>